<keyword evidence="1" id="KW-1133">Transmembrane helix</keyword>
<protein>
    <submittedName>
        <fullName evidence="2">Uncharacterized protein</fullName>
    </submittedName>
</protein>
<sequence>MSRNQNNAEISKRFRKYLFQVFVRWLLKYGVEIRDSNENKVIIIIIFIFTSVVGFLGLILFVYVNAKLAAYIKERDEARQLPEPLPKYVETPPLIVTN</sequence>
<gene>
    <name evidence="2" type="ORF">PMAYCL1PPCAC_05661</name>
</gene>
<organism evidence="2 3">
    <name type="scientific">Pristionchus mayeri</name>
    <dbReference type="NCBI Taxonomy" id="1317129"/>
    <lineage>
        <taxon>Eukaryota</taxon>
        <taxon>Metazoa</taxon>
        <taxon>Ecdysozoa</taxon>
        <taxon>Nematoda</taxon>
        <taxon>Chromadorea</taxon>
        <taxon>Rhabditida</taxon>
        <taxon>Rhabditina</taxon>
        <taxon>Diplogasteromorpha</taxon>
        <taxon>Diplogasteroidea</taxon>
        <taxon>Neodiplogasteridae</taxon>
        <taxon>Pristionchus</taxon>
    </lineage>
</organism>
<name>A0AAN5CBS3_9BILA</name>
<evidence type="ECO:0000313" key="2">
    <source>
        <dbReference type="EMBL" id="GMR35466.1"/>
    </source>
</evidence>
<proteinExistence type="predicted"/>
<comment type="caution">
    <text evidence="2">The sequence shown here is derived from an EMBL/GenBank/DDBJ whole genome shotgun (WGS) entry which is preliminary data.</text>
</comment>
<evidence type="ECO:0000256" key="1">
    <source>
        <dbReference type="SAM" id="Phobius"/>
    </source>
</evidence>
<dbReference type="AlphaFoldDB" id="A0AAN5CBS3"/>
<accession>A0AAN5CBS3</accession>
<feature type="transmembrane region" description="Helical" evidence="1">
    <location>
        <begin position="41"/>
        <end position="64"/>
    </location>
</feature>
<dbReference type="Proteomes" id="UP001328107">
    <property type="component" value="Unassembled WGS sequence"/>
</dbReference>
<reference evidence="3" key="1">
    <citation type="submission" date="2022-10" db="EMBL/GenBank/DDBJ databases">
        <title>Genome assembly of Pristionchus species.</title>
        <authorList>
            <person name="Yoshida K."/>
            <person name="Sommer R.J."/>
        </authorList>
    </citation>
    <scope>NUCLEOTIDE SEQUENCE [LARGE SCALE GENOMIC DNA]</scope>
    <source>
        <strain evidence="3">RS5460</strain>
    </source>
</reference>
<keyword evidence="3" id="KW-1185">Reference proteome</keyword>
<dbReference type="EMBL" id="BTRK01000002">
    <property type="protein sequence ID" value="GMR35466.1"/>
    <property type="molecule type" value="Genomic_DNA"/>
</dbReference>
<keyword evidence="1" id="KW-0812">Transmembrane</keyword>
<keyword evidence="1" id="KW-0472">Membrane</keyword>
<evidence type="ECO:0000313" key="3">
    <source>
        <dbReference type="Proteomes" id="UP001328107"/>
    </source>
</evidence>